<name>A0A4V6CR76_9ACTN</name>
<keyword evidence="1" id="KW-0472">Membrane</keyword>
<feature type="transmembrane region" description="Helical" evidence="1">
    <location>
        <begin position="7"/>
        <end position="28"/>
    </location>
</feature>
<sequence>MGTPGQIVWFGVMTCIWTFITVDNLVTWHRPRDYWFIGVQALLWVVVIVNIVAWFTRREVIRRPEVPMNRTGKAVMITGALVGTAGAVVPGLLIAERPVMALAVLVVGVASGAALIAWSRRIVHRTQRWASSTGNARLGGGTRATVRRGRPVVNP</sequence>
<keyword evidence="1" id="KW-0812">Transmembrane</keyword>
<dbReference type="Proteomes" id="UP000306985">
    <property type="component" value="Unassembled WGS sequence"/>
</dbReference>
<proteinExistence type="predicted"/>
<evidence type="ECO:0000313" key="2">
    <source>
        <dbReference type="EMBL" id="TKV56385.1"/>
    </source>
</evidence>
<feature type="transmembrane region" description="Helical" evidence="1">
    <location>
        <begin position="99"/>
        <end position="118"/>
    </location>
</feature>
<protein>
    <submittedName>
        <fullName evidence="2">Uncharacterized protein</fullName>
    </submittedName>
</protein>
<keyword evidence="3" id="KW-1185">Reference proteome</keyword>
<evidence type="ECO:0000313" key="3">
    <source>
        <dbReference type="Proteomes" id="UP000306985"/>
    </source>
</evidence>
<gene>
    <name evidence="2" type="ORF">FDO65_20725</name>
</gene>
<dbReference type="AlphaFoldDB" id="A0A4V6CR76"/>
<organism evidence="2 3">
    <name type="scientific">Nakamurella flava</name>
    <dbReference type="NCBI Taxonomy" id="2576308"/>
    <lineage>
        <taxon>Bacteria</taxon>
        <taxon>Bacillati</taxon>
        <taxon>Actinomycetota</taxon>
        <taxon>Actinomycetes</taxon>
        <taxon>Nakamurellales</taxon>
        <taxon>Nakamurellaceae</taxon>
        <taxon>Nakamurella</taxon>
    </lineage>
</organism>
<feature type="transmembrane region" description="Helical" evidence="1">
    <location>
        <begin position="34"/>
        <end position="55"/>
    </location>
</feature>
<comment type="caution">
    <text evidence="2">The sequence shown here is derived from an EMBL/GenBank/DDBJ whole genome shotgun (WGS) entry which is preliminary data.</text>
</comment>
<evidence type="ECO:0000256" key="1">
    <source>
        <dbReference type="SAM" id="Phobius"/>
    </source>
</evidence>
<feature type="transmembrane region" description="Helical" evidence="1">
    <location>
        <begin position="75"/>
        <end position="93"/>
    </location>
</feature>
<keyword evidence="1" id="KW-1133">Transmembrane helix</keyword>
<dbReference type="EMBL" id="SZZH01000007">
    <property type="protein sequence ID" value="TKV56385.1"/>
    <property type="molecule type" value="Genomic_DNA"/>
</dbReference>
<reference evidence="2 3" key="1">
    <citation type="submission" date="2019-05" db="EMBL/GenBank/DDBJ databases">
        <title>Nakamurella sp. N5BH11, whole genome shotgun sequence.</title>
        <authorList>
            <person name="Tuo L."/>
        </authorList>
    </citation>
    <scope>NUCLEOTIDE SEQUENCE [LARGE SCALE GENOMIC DNA]</scope>
    <source>
        <strain evidence="2 3">N5BH11</strain>
    </source>
</reference>
<accession>A0A4V6CR76</accession>